<feature type="compositionally biased region" description="Polar residues" evidence="1">
    <location>
        <begin position="21"/>
        <end position="38"/>
    </location>
</feature>
<reference evidence="3" key="1">
    <citation type="submission" date="2021-06" db="EMBL/GenBank/DDBJ databases">
        <authorList>
            <person name="Kallberg Y."/>
            <person name="Tangrot J."/>
            <person name="Rosling A."/>
        </authorList>
    </citation>
    <scope>NUCLEOTIDE SEQUENCE</scope>
    <source>
        <strain evidence="3">CL551</strain>
    </source>
</reference>
<dbReference type="GO" id="GO:0000935">
    <property type="term" value="C:division septum"/>
    <property type="evidence" value="ECO:0007669"/>
    <property type="project" value="TreeGrafter"/>
</dbReference>
<evidence type="ECO:0000313" key="3">
    <source>
        <dbReference type="EMBL" id="CAG8561748.1"/>
    </source>
</evidence>
<dbReference type="GO" id="GO:0005634">
    <property type="term" value="C:nucleus"/>
    <property type="evidence" value="ECO:0007669"/>
    <property type="project" value="TreeGrafter"/>
</dbReference>
<dbReference type="EMBL" id="CAJVPV010003881">
    <property type="protein sequence ID" value="CAG8561748.1"/>
    <property type="molecule type" value="Genomic_DNA"/>
</dbReference>
<dbReference type="GO" id="GO:0031106">
    <property type="term" value="P:septin ring organization"/>
    <property type="evidence" value="ECO:0007669"/>
    <property type="project" value="TreeGrafter"/>
</dbReference>
<sequence>TPIDQRVTSPGLSPSKRGRGTETSFKSPGMQGITTPNYANIVFNDDDGYGYGDEDDTQFEMLPPPRKTSPASTEPLKEITKVKIKVYGTSDTRIILVPADIMFAELMRRIQEKFASDKPLKLKYKDDDGSLISMTDQEDLEIAIAMIPRTTSEIGRLELWE</sequence>
<comment type="caution">
    <text evidence="3">The sequence shown here is derived from an EMBL/GenBank/DDBJ whole genome shotgun (WGS) entry which is preliminary data.</text>
</comment>
<dbReference type="InterPro" id="IPR000270">
    <property type="entry name" value="PB1_dom"/>
</dbReference>
<feature type="region of interest" description="Disordered" evidence="1">
    <location>
        <begin position="1"/>
        <end position="74"/>
    </location>
</feature>
<proteinExistence type="predicted"/>
<protein>
    <submittedName>
        <fullName evidence="3">5259_t:CDS:1</fullName>
    </submittedName>
</protein>
<dbReference type="Gene3D" id="3.10.20.90">
    <property type="entry name" value="Phosphatidylinositol 3-kinase Catalytic Subunit, Chain A, domain 1"/>
    <property type="match status" value="1"/>
</dbReference>
<dbReference type="PANTHER" id="PTHR47339">
    <property type="entry name" value="CELL DIVISION CONTROL PROTEIN 24"/>
    <property type="match status" value="1"/>
</dbReference>
<evidence type="ECO:0000259" key="2">
    <source>
        <dbReference type="PROSITE" id="PS51745"/>
    </source>
</evidence>
<dbReference type="GO" id="GO:0043332">
    <property type="term" value="C:mating projection tip"/>
    <property type="evidence" value="ECO:0007669"/>
    <property type="project" value="TreeGrafter"/>
</dbReference>
<evidence type="ECO:0000313" key="4">
    <source>
        <dbReference type="Proteomes" id="UP000789342"/>
    </source>
</evidence>
<dbReference type="Proteomes" id="UP000789342">
    <property type="component" value="Unassembled WGS sequence"/>
</dbReference>
<dbReference type="SUPFAM" id="SSF54277">
    <property type="entry name" value="CAD &amp; PB1 domains"/>
    <property type="match status" value="1"/>
</dbReference>
<dbReference type="InterPro" id="IPR053793">
    <property type="entry name" value="PB1-like"/>
</dbReference>
<dbReference type="InterPro" id="IPR053026">
    <property type="entry name" value="CDC42_GEF"/>
</dbReference>
<keyword evidence="4" id="KW-1185">Reference proteome</keyword>
<feature type="domain" description="PB1" evidence="2">
    <location>
        <begin position="79"/>
        <end position="161"/>
    </location>
</feature>
<feature type="compositionally biased region" description="Polar residues" evidence="1">
    <location>
        <begin position="1"/>
        <end position="12"/>
    </location>
</feature>
<accession>A0A9N9BF72</accession>
<dbReference type="AlphaFoldDB" id="A0A9N9BF72"/>
<feature type="compositionally biased region" description="Acidic residues" evidence="1">
    <location>
        <begin position="44"/>
        <end position="58"/>
    </location>
</feature>
<name>A0A9N9BF72_9GLOM</name>
<organism evidence="3 4">
    <name type="scientific">Acaulospora morrowiae</name>
    <dbReference type="NCBI Taxonomy" id="94023"/>
    <lineage>
        <taxon>Eukaryota</taxon>
        <taxon>Fungi</taxon>
        <taxon>Fungi incertae sedis</taxon>
        <taxon>Mucoromycota</taxon>
        <taxon>Glomeromycotina</taxon>
        <taxon>Glomeromycetes</taxon>
        <taxon>Diversisporales</taxon>
        <taxon>Acaulosporaceae</taxon>
        <taxon>Acaulospora</taxon>
    </lineage>
</organism>
<evidence type="ECO:0000256" key="1">
    <source>
        <dbReference type="SAM" id="MobiDB-lite"/>
    </source>
</evidence>
<feature type="non-terminal residue" evidence="3">
    <location>
        <position position="1"/>
    </location>
</feature>
<dbReference type="PANTHER" id="PTHR47339:SF1">
    <property type="entry name" value="CELL DIVISION CONTROL PROTEIN 24"/>
    <property type="match status" value="1"/>
</dbReference>
<dbReference type="OrthoDB" id="9450131at2759"/>
<dbReference type="GO" id="GO:0005737">
    <property type="term" value="C:cytoplasm"/>
    <property type="evidence" value="ECO:0007669"/>
    <property type="project" value="TreeGrafter"/>
</dbReference>
<gene>
    <name evidence="3" type="ORF">AMORRO_LOCUS6050</name>
</gene>
<dbReference type="Pfam" id="PF00564">
    <property type="entry name" value="PB1"/>
    <property type="match status" value="1"/>
</dbReference>
<dbReference type="SMART" id="SM00666">
    <property type="entry name" value="PB1"/>
    <property type="match status" value="1"/>
</dbReference>
<dbReference type="GO" id="GO:0030010">
    <property type="term" value="P:establishment of cell polarity"/>
    <property type="evidence" value="ECO:0007669"/>
    <property type="project" value="TreeGrafter"/>
</dbReference>
<dbReference type="PROSITE" id="PS51745">
    <property type="entry name" value="PB1"/>
    <property type="match status" value="1"/>
</dbReference>